<comment type="similarity">
    <text evidence="2">Belongs to the bacterial solute-binding protein 2 family.</text>
</comment>
<organism evidence="6 7">
    <name type="scientific">Natronospirillum operosum</name>
    <dbReference type="NCBI Taxonomy" id="2759953"/>
    <lineage>
        <taxon>Bacteria</taxon>
        <taxon>Pseudomonadati</taxon>
        <taxon>Pseudomonadota</taxon>
        <taxon>Gammaproteobacteria</taxon>
        <taxon>Oceanospirillales</taxon>
        <taxon>Natronospirillaceae</taxon>
        <taxon>Natronospirillum</taxon>
    </lineage>
</organism>
<gene>
    <name evidence="6" type="ORF">E4656_16445</name>
</gene>
<evidence type="ECO:0000256" key="2">
    <source>
        <dbReference type="ARBA" id="ARBA00007639"/>
    </source>
</evidence>
<name>A0A4Z0W2P8_9GAMM</name>
<evidence type="ECO:0000256" key="3">
    <source>
        <dbReference type="ARBA" id="ARBA00022729"/>
    </source>
</evidence>
<sequence length="327" mass="33696">MWKMMRKSLPGLLALGLLSAGLALANTGGADAEGNGQPEASPVSIAVLVNDLGNPYFQALAASARATARAELGADARVTVVSSGYGIERQRAQLLAAQAEGHRLIIISAAHPAALSPVIDELRADDIAVVAVDVAVSGAHITITTYNDQAGFMSCEHLAVELDGAGRVGILSGPPTASFLARVSGCEEALADFPDIEIVAHEDSGASYVGGIEAMTRLLARHADLDAVFSVSDLAAQGAATAARVSDRAEVRIASVDGSPAVVQALQAGGTPLLNTAAQFPRLMGSAAVERGLHFLRTGDVAEDMVLIRADIIHAGNAGRYCDWQRC</sequence>
<evidence type="ECO:0000256" key="4">
    <source>
        <dbReference type="SAM" id="SignalP"/>
    </source>
</evidence>
<comment type="caution">
    <text evidence="6">The sequence shown here is derived from an EMBL/GenBank/DDBJ whole genome shotgun (WGS) entry which is preliminary data.</text>
</comment>
<reference evidence="6 7" key="1">
    <citation type="submission" date="2019-04" db="EMBL/GenBank/DDBJ databases">
        <title>Natronospirillum operosus gen. nov., sp. nov., a haloalkaliphilic satellite isolated from decaying biomass of laboratory culture of cyanobacterium Geitlerinema sp. and proposal of Natronospirillaceae fam. nov. and Saccharospirillaceae fam. nov.</title>
        <authorList>
            <person name="Kevbrin V."/>
            <person name="Boltyanskaya Y."/>
            <person name="Koziaeva V."/>
            <person name="Grouzdev D.S."/>
            <person name="Park M."/>
            <person name="Cho J."/>
        </authorList>
    </citation>
    <scope>NUCLEOTIDE SEQUENCE [LARGE SCALE GENOMIC DNA]</scope>
    <source>
        <strain evidence="6 7">G-116</strain>
    </source>
</reference>
<evidence type="ECO:0000313" key="7">
    <source>
        <dbReference type="Proteomes" id="UP000297475"/>
    </source>
</evidence>
<dbReference type="PANTHER" id="PTHR46847">
    <property type="entry name" value="D-ALLOSE-BINDING PERIPLASMIC PROTEIN-RELATED"/>
    <property type="match status" value="1"/>
</dbReference>
<protein>
    <submittedName>
        <fullName evidence="6">Transcriptional regulator</fullName>
    </submittedName>
</protein>
<dbReference type="GO" id="GO:0055085">
    <property type="term" value="P:transmembrane transport"/>
    <property type="evidence" value="ECO:0007669"/>
    <property type="project" value="UniProtKB-ARBA"/>
</dbReference>
<dbReference type="GO" id="GO:0030246">
    <property type="term" value="F:carbohydrate binding"/>
    <property type="evidence" value="ECO:0007669"/>
    <property type="project" value="UniProtKB-ARBA"/>
</dbReference>
<feature type="signal peptide" evidence="4">
    <location>
        <begin position="1"/>
        <end position="25"/>
    </location>
</feature>
<evidence type="ECO:0000259" key="5">
    <source>
        <dbReference type="Pfam" id="PF13407"/>
    </source>
</evidence>
<evidence type="ECO:0000313" key="6">
    <source>
        <dbReference type="EMBL" id="TGG91309.1"/>
    </source>
</evidence>
<dbReference type="EMBL" id="SRMF01000009">
    <property type="protein sequence ID" value="TGG91309.1"/>
    <property type="molecule type" value="Genomic_DNA"/>
</dbReference>
<feature type="domain" description="Periplasmic binding protein" evidence="5">
    <location>
        <begin position="45"/>
        <end position="290"/>
    </location>
</feature>
<comment type="subcellular location">
    <subcellularLocation>
        <location evidence="1">Cell envelope</location>
    </subcellularLocation>
</comment>
<dbReference type="Pfam" id="PF13407">
    <property type="entry name" value="Peripla_BP_4"/>
    <property type="match status" value="1"/>
</dbReference>
<dbReference type="SUPFAM" id="SSF53822">
    <property type="entry name" value="Periplasmic binding protein-like I"/>
    <property type="match status" value="1"/>
</dbReference>
<dbReference type="InterPro" id="IPR028082">
    <property type="entry name" value="Peripla_BP_I"/>
</dbReference>
<dbReference type="PANTHER" id="PTHR46847:SF2">
    <property type="entry name" value="ABC TRANSPORTER SUGAR-BINDING PROTEIN"/>
    <property type="match status" value="1"/>
</dbReference>
<dbReference type="Gene3D" id="3.40.50.2300">
    <property type="match status" value="2"/>
</dbReference>
<evidence type="ECO:0000256" key="1">
    <source>
        <dbReference type="ARBA" id="ARBA00004196"/>
    </source>
</evidence>
<dbReference type="OrthoDB" id="3837830at2"/>
<keyword evidence="3 4" id="KW-0732">Signal</keyword>
<dbReference type="RefSeq" id="WP_135484402.1">
    <property type="nucleotide sequence ID" value="NZ_SRMF01000009.1"/>
</dbReference>
<dbReference type="AlphaFoldDB" id="A0A4Z0W2P8"/>
<keyword evidence="7" id="KW-1185">Reference proteome</keyword>
<dbReference type="Proteomes" id="UP000297475">
    <property type="component" value="Unassembled WGS sequence"/>
</dbReference>
<feature type="chain" id="PRO_5021506613" evidence="4">
    <location>
        <begin position="26"/>
        <end position="327"/>
    </location>
</feature>
<dbReference type="GO" id="GO:0030313">
    <property type="term" value="C:cell envelope"/>
    <property type="evidence" value="ECO:0007669"/>
    <property type="project" value="UniProtKB-SubCell"/>
</dbReference>
<accession>A0A4Z0W2P8</accession>
<dbReference type="InterPro" id="IPR025997">
    <property type="entry name" value="SBP_2_dom"/>
</dbReference>
<proteinExistence type="inferred from homology"/>